<protein>
    <submittedName>
        <fullName evidence="1">Uncharacterized protein</fullName>
    </submittedName>
</protein>
<sequence>MTYVVEMAQDFKLWGKLETIKGVGKQVKFIDPRLPIVPLKGTSTGSSWWSNKLT</sequence>
<evidence type="ECO:0000313" key="1">
    <source>
        <dbReference type="EMBL" id="SVA41477.1"/>
    </source>
</evidence>
<dbReference type="AlphaFoldDB" id="A0A381VPB3"/>
<organism evidence="1">
    <name type="scientific">marine metagenome</name>
    <dbReference type="NCBI Taxonomy" id="408172"/>
    <lineage>
        <taxon>unclassified sequences</taxon>
        <taxon>metagenomes</taxon>
        <taxon>ecological metagenomes</taxon>
    </lineage>
</organism>
<name>A0A381VPB3_9ZZZZ</name>
<accession>A0A381VPB3</accession>
<reference evidence="1" key="1">
    <citation type="submission" date="2018-05" db="EMBL/GenBank/DDBJ databases">
        <authorList>
            <person name="Lanie J.A."/>
            <person name="Ng W.-L."/>
            <person name="Kazmierczak K.M."/>
            <person name="Andrzejewski T.M."/>
            <person name="Davidsen T.M."/>
            <person name="Wayne K.J."/>
            <person name="Tettelin H."/>
            <person name="Glass J.I."/>
            <person name="Rusch D."/>
            <person name="Podicherti R."/>
            <person name="Tsui H.-C.T."/>
            <person name="Winkler M.E."/>
        </authorList>
    </citation>
    <scope>NUCLEOTIDE SEQUENCE</scope>
</reference>
<dbReference type="EMBL" id="UINC01009243">
    <property type="protein sequence ID" value="SVA41477.1"/>
    <property type="molecule type" value="Genomic_DNA"/>
</dbReference>
<proteinExistence type="predicted"/>
<gene>
    <name evidence="1" type="ORF">METZ01_LOCUS94331</name>
</gene>